<keyword evidence="1" id="KW-1133">Transmembrane helix</keyword>
<organism evidence="2 3">
    <name type="scientific">Bodo saltans</name>
    <name type="common">Flagellated protozoan</name>
    <dbReference type="NCBI Taxonomy" id="75058"/>
    <lineage>
        <taxon>Eukaryota</taxon>
        <taxon>Discoba</taxon>
        <taxon>Euglenozoa</taxon>
        <taxon>Kinetoplastea</taxon>
        <taxon>Metakinetoplastina</taxon>
        <taxon>Eubodonida</taxon>
        <taxon>Bodonidae</taxon>
        <taxon>Bodo</taxon>
    </lineage>
</organism>
<name>A0A0S4ISZ8_BODSA</name>
<feature type="transmembrane region" description="Helical" evidence="1">
    <location>
        <begin position="117"/>
        <end position="139"/>
    </location>
</feature>
<sequence>TCRSEATLRVRERDRHSGALLSFCSALYFSRCGSLFTDDFVLKAQQTLTVCSLLFSEKVAHVSLVVKINVESEHQPNDNYRSMRPHEVLSTTNLMALIIVLGTLNCRKSIMLSSLPFSSFSCSSCTLLLPVLVCAGVSIDMTSSWSATMQRTAALVGSIVLARASHLRAAPSGMV</sequence>
<evidence type="ECO:0000256" key="1">
    <source>
        <dbReference type="SAM" id="Phobius"/>
    </source>
</evidence>
<keyword evidence="3" id="KW-1185">Reference proteome</keyword>
<protein>
    <submittedName>
        <fullName evidence="2">GPI-anchored surface protein, putative</fullName>
    </submittedName>
</protein>
<proteinExistence type="predicted"/>
<dbReference type="Proteomes" id="UP000051952">
    <property type="component" value="Unassembled WGS sequence"/>
</dbReference>
<accession>A0A0S4ISZ8</accession>
<gene>
    <name evidence="2" type="ORF">BSAL_65160</name>
</gene>
<dbReference type="EMBL" id="CYKH01000396">
    <property type="protein sequence ID" value="CUF72777.1"/>
    <property type="molecule type" value="Genomic_DNA"/>
</dbReference>
<keyword evidence="1" id="KW-0472">Membrane</keyword>
<keyword evidence="1" id="KW-0812">Transmembrane</keyword>
<dbReference type="VEuPathDB" id="TriTrypDB:BSAL_65160"/>
<feature type="non-terminal residue" evidence="2">
    <location>
        <position position="1"/>
    </location>
</feature>
<evidence type="ECO:0000313" key="3">
    <source>
        <dbReference type="Proteomes" id="UP000051952"/>
    </source>
</evidence>
<reference evidence="3" key="1">
    <citation type="submission" date="2015-09" db="EMBL/GenBank/DDBJ databases">
        <authorList>
            <consortium name="Pathogen Informatics"/>
        </authorList>
    </citation>
    <scope>NUCLEOTIDE SEQUENCE [LARGE SCALE GENOMIC DNA]</scope>
    <source>
        <strain evidence="3">Lake Konstanz</strain>
    </source>
</reference>
<evidence type="ECO:0000313" key="2">
    <source>
        <dbReference type="EMBL" id="CUF72777.1"/>
    </source>
</evidence>
<dbReference type="AlphaFoldDB" id="A0A0S4ISZ8"/>